<keyword evidence="2" id="KW-0460">Magnesium</keyword>
<keyword evidence="2" id="KW-0479">Metal-binding</keyword>
<comment type="cofactor">
    <cofactor evidence="2">
        <name>Mg(2+)</name>
        <dbReference type="ChEBI" id="CHEBI:18420"/>
    </cofactor>
    <text evidence="2">Binds 2 magnesium ions per subunit.</text>
</comment>
<dbReference type="Proteomes" id="UP001243717">
    <property type="component" value="Unassembled WGS sequence"/>
</dbReference>
<comment type="function">
    <text evidence="2">Catalyzes the condensation of isopentenyl diphosphate (IPP) with allylic pyrophosphates generating different type of terpenoids.</text>
</comment>
<protein>
    <recommendedName>
        <fullName evidence="2">Isoprenyl transferase</fullName>
        <ecNumber evidence="2">2.5.1.-</ecNumber>
    </recommendedName>
</protein>
<comment type="subunit">
    <text evidence="2">Homodimer.</text>
</comment>
<dbReference type="InterPro" id="IPR036424">
    <property type="entry name" value="UPP_synth-like_sf"/>
</dbReference>
<proteinExistence type="inferred from homology"/>
<evidence type="ECO:0000313" key="3">
    <source>
        <dbReference type="EMBL" id="MDQ8193341.1"/>
    </source>
</evidence>
<dbReference type="InterPro" id="IPR018520">
    <property type="entry name" value="UPP_synth-like_CS"/>
</dbReference>
<feature type="binding site" evidence="2">
    <location>
        <begin position="189"/>
        <end position="191"/>
    </location>
    <ligand>
        <name>substrate</name>
    </ligand>
</feature>
<feature type="active site" evidence="2">
    <location>
        <position position="15"/>
    </location>
</feature>
<comment type="caution">
    <text evidence="3">The sequence shown here is derived from an EMBL/GenBank/DDBJ whole genome shotgun (WGS) entry which is preliminary data.</text>
</comment>
<evidence type="ECO:0000256" key="2">
    <source>
        <dbReference type="HAMAP-Rule" id="MF_01139"/>
    </source>
</evidence>
<feature type="binding site" evidence="2">
    <location>
        <begin position="60"/>
        <end position="62"/>
    </location>
    <ligand>
        <name>substrate</name>
    </ligand>
</feature>
<evidence type="ECO:0000256" key="1">
    <source>
        <dbReference type="ARBA" id="ARBA00022679"/>
    </source>
</evidence>
<feature type="binding site" evidence="2">
    <location>
        <position position="202"/>
    </location>
    <ligand>
        <name>Mg(2+)</name>
        <dbReference type="ChEBI" id="CHEBI:18420"/>
    </ligand>
</feature>
<feature type="binding site" evidence="2">
    <location>
        <position position="32"/>
    </location>
    <ligand>
        <name>substrate</name>
    </ligand>
</feature>
<feature type="binding site" evidence="2">
    <location>
        <position position="20"/>
    </location>
    <ligand>
        <name>substrate</name>
    </ligand>
</feature>
<dbReference type="EC" id="2.5.1.-" evidence="2"/>
<dbReference type="Pfam" id="PF01255">
    <property type="entry name" value="Prenyltransf"/>
    <property type="match status" value="1"/>
</dbReference>
<dbReference type="InterPro" id="IPR001441">
    <property type="entry name" value="UPP_synth-like"/>
</dbReference>
<feature type="binding site" evidence="2">
    <location>
        <position position="15"/>
    </location>
    <ligand>
        <name>Mg(2+)</name>
        <dbReference type="ChEBI" id="CHEBI:18420"/>
    </ligand>
</feature>
<feature type="binding site" evidence="2">
    <location>
        <position position="183"/>
    </location>
    <ligand>
        <name>substrate</name>
    </ligand>
</feature>
<evidence type="ECO:0000313" key="4">
    <source>
        <dbReference type="Proteomes" id="UP001243717"/>
    </source>
</evidence>
<feature type="binding site" evidence="2">
    <location>
        <begin position="16"/>
        <end position="19"/>
    </location>
    <ligand>
        <name>substrate</name>
    </ligand>
</feature>
<sequence>MTASNIPEHVAIIMDGNGRWAQQRKLPRIEGHRRGAEAVKRALKAAQTYGVKNLTLYAFSVENWKRPQDEVDALMNLLERFLKDQLSELIKRKVRLRVIGRYQELPEKIQTLLHESEAATQDFSEYTLGLAINYGSRTEVLDAVKSIAKAAQAGTLDIESLDYHTLQQHLYTRNMPDPDLVIRTSGESRLSNFLLLQSAYAEIYLSKVLWPDFNEAEFKLALDVYASRERRYGKTTAQLKA</sequence>
<dbReference type="PANTHER" id="PTHR10291">
    <property type="entry name" value="DEHYDRODOLICHYL DIPHOSPHATE SYNTHASE FAMILY MEMBER"/>
    <property type="match status" value="1"/>
</dbReference>
<organism evidence="3 4">
    <name type="scientific">Thalassobacterium sedimentorum</name>
    <dbReference type="NCBI Taxonomy" id="3041258"/>
    <lineage>
        <taxon>Bacteria</taxon>
        <taxon>Pseudomonadati</taxon>
        <taxon>Verrucomicrobiota</taxon>
        <taxon>Opitutia</taxon>
        <taxon>Puniceicoccales</taxon>
        <taxon>Coraliomargaritaceae</taxon>
        <taxon>Thalassobacterium</taxon>
    </lineage>
</organism>
<gene>
    <name evidence="3" type="ORF">QEH59_02825</name>
</gene>
<dbReference type="EMBL" id="JARXIC010000003">
    <property type="protein sequence ID" value="MDQ8193341.1"/>
    <property type="molecule type" value="Genomic_DNA"/>
</dbReference>
<name>A0ABU1AHS5_9BACT</name>
<dbReference type="SUPFAM" id="SSF64005">
    <property type="entry name" value="Undecaprenyl diphosphate synthase"/>
    <property type="match status" value="1"/>
</dbReference>
<reference evidence="3 4" key="1">
    <citation type="submission" date="2023-04" db="EMBL/GenBank/DDBJ databases">
        <title>A novel bacteria isolated from coastal sediment.</title>
        <authorList>
            <person name="Liu X.-J."/>
            <person name="Du Z.-J."/>
        </authorList>
    </citation>
    <scope>NUCLEOTIDE SEQUENCE [LARGE SCALE GENOMIC DNA]</scope>
    <source>
        <strain evidence="3 4">SDUM461004</strain>
    </source>
</reference>
<keyword evidence="1 2" id="KW-0808">Transferase</keyword>
<dbReference type="Gene3D" id="3.40.1180.10">
    <property type="entry name" value="Decaprenyl diphosphate synthase-like"/>
    <property type="match status" value="1"/>
</dbReference>
<dbReference type="RefSeq" id="WP_308983845.1">
    <property type="nucleotide sequence ID" value="NZ_JARXIC010000003.1"/>
</dbReference>
<dbReference type="CDD" id="cd00475">
    <property type="entry name" value="Cis_IPPS"/>
    <property type="match status" value="1"/>
</dbReference>
<dbReference type="GO" id="GO:0016740">
    <property type="term" value="F:transferase activity"/>
    <property type="evidence" value="ECO:0007669"/>
    <property type="project" value="UniProtKB-KW"/>
</dbReference>
<feature type="binding site" evidence="2">
    <location>
        <position position="64"/>
    </location>
    <ligand>
        <name>substrate</name>
    </ligand>
</feature>
<dbReference type="NCBIfam" id="TIGR00055">
    <property type="entry name" value="uppS"/>
    <property type="match status" value="1"/>
</dbReference>
<dbReference type="NCBIfam" id="NF011405">
    <property type="entry name" value="PRK14830.1"/>
    <property type="match status" value="1"/>
</dbReference>
<comment type="similarity">
    <text evidence="2">Belongs to the UPP synthase family.</text>
</comment>
<feature type="binding site" evidence="2">
    <location>
        <position position="28"/>
    </location>
    <ligand>
        <name>substrate</name>
    </ligand>
</feature>
<dbReference type="PANTHER" id="PTHR10291:SF0">
    <property type="entry name" value="DEHYDRODOLICHYL DIPHOSPHATE SYNTHASE 2"/>
    <property type="match status" value="1"/>
</dbReference>
<feature type="binding site" evidence="2">
    <location>
        <position position="66"/>
    </location>
    <ligand>
        <name>substrate</name>
    </ligand>
</feature>
<dbReference type="HAMAP" id="MF_01139">
    <property type="entry name" value="ISPT"/>
    <property type="match status" value="1"/>
</dbReference>
<accession>A0ABU1AHS5</accession>
<feature type="active site" description="Proton acceptor" evidence="2">
    <location>
        <position position="63"/>
    </location>
</feature>
<keyword evidence="4" id="KW-1185">Reference proteome</keyword>
<dbReference type="PROSITE" id="PS01066">
    <property type="entry name" value="UPP_SYNTHASE"/>
    <property type="match status" value="1"/>
</dbReference>